<dbReference type="SUPFAM" id="SSF50891">
    <property type="entry name" value="Cyclophilin-like"/>
    <property type="match status" value="1"/>
</dbReference>
<dbReference type="FunFam" id="2.40.100.10:FF:000001">
    <property type="entry name" value="Peptidyl-prolyl cis-trans isomerase"/>
    <property type="match status" value="1"/>
</dbReference>
<dbReference type="GO" id="GO:0000324">
    <property type="term" value="C:fungal-type vacuole"/>
    <property type="evidence" value="ECO:0007669"/>
    <property type="project" value="TreeGrafter"/>
</dbReference>
<keyword evidence="8" id="KW-1185">Reference proteome</keyword>
<name>A0A507FM28_9FUNG</name>
<dbReference type="PANTHER" id="PTHR11071:SF561">
    <property type="entry name" value="PEPTIDYL-PROLYL CIS-TRANS ISOMERASE D-RELATED"/>
    <property type="match status" value="1"/>
</dbReference>
<evidence type="ECO:0000313" key="7">
    <source>
        <dbReference type="EMBL" id="TPX77313.1"/>
    </source>
</evidence>
<dbReference type="InterPro" id="IPR020892">
    <property type="entry name" value="Cyclophilin-type_PPIase_CS"/>
</dbReference>
<sequence length="264" mass="28005">MSNNKRFVIIGVAAFALFVVFMAFTSSHEEPSHGDLLLSHPVKAPAEAVGKLGPPVIPTRPSPSAAEAIAVAAVAATPVVKAPLKNTAIDAITSTVFLDVEYTPKSASAKKSVRIVIGLYGNALPRTTENFRQLATGENGFGFKGSKFHRIIQNFMIQGGDFTAGDGTGGKSIYGAKFADEGFSLKHSEPGMLSMANSGPDTNGSQFFITAVATNHLDGKHVVFGKVQEGLKEILEEIQNVETDRSDRPINDVTVTNSGEIKMK</sequence>
<dbReference type="PRINTS" id="PR00153">
    <property type="entry name" value="CSAPPISMRASE"/>
</dbReference>
<comment type="subcellular location">
    <subcellularLocation>
        <location evidence="2">Endoplasmic reticulum lumen</location>
    </subcellularLocation>
</comment>
<evidence type="ECO:0000256" key="2">
    <source>
        <dbReference type="ARBA" id="ARBA00004319"/>
    </source>
</evidence>
<comment type="function">
    <text evidence="5">PPIases accelerate the folding of proteins. It catalyzes the cis-trans isomerization of proline imidic peptide bonds in oligopeptides.</text>
</comment>
<proteinExistence type="inferred from homology"/>
<dbReference type="EMBL" id="QEAP01000024">
    <property type="protein sequence ID" value="TPX77313.1"/>
    <property type="molecule type" value="Genomic_DNA"/>
</dbReference>
<keyword evidence="3 5" id="KW-0697">Rotamase</keyword>
<evidence type="ECO:0000256" key="5">
    <source>
        <dbReference type="RuleBase" id="RU363019"/>
    </source>
</evidence>
<comment type="catalytic activity">
    <reaction evidence="1 5">
        <text>[protein]-peptidylproline (omega=180) = [protein]-peptidylproline (omega=0)</text>
        <dbReference type="Rhea" id="RHEA:16237"/>
        <dbReference type="Rhea" id="RHEA-COMP:10747"/>
        <dbReference type="Rhea" id="RHEA-COMP:10748"/>
        <dbReference type="ChEBI" id="CHEBI:83833"/>
        <dbReference type="ChEBI" id="CHEBI:83834"/>
        <dbReference type="EC" id="5.2.1.8"/>
    </reaction>
</comment>
<dbReference type="STRING" id="246404.A0A507FM28"/>
<dbReference type="InterPro" id="IPR029000">
    <property type="entry name" value="Cyclophilin-like_dom_sf"/>
</dbReference>
<dbReference type="GO" id="GO:0003755">
    <property type="term" value="F:peptidyl-prolyl cis-trans isomerase activity"/>
    <property type="evidence" value="ECO:0007669"/>
    <property type="project" value="UniProtKB-UniRule"/>
</dbReference>
<dbReference type="InterPro" id="IPR002130">
    <property type="entry name" value="Cyclophilin-type_PPIase_dom"/>
</dbReference>
<dbReference type="GO" id="GO:0006457">
    <property type="term" value="P:protein folding"/>
    <property type="evidence" value="ECO:0007669"/>
    <property type="project" value="InterPro"/>
</dbReference>
<dbReference type="PROSITE" id="PS50072">
    <property type="entry name" value="CSA_PPIASE_2"/>
    <property type="match status" value="1"/>
</dbReference>
<evidence type="ECO:0000259" key="6">
    <source>
        <dbReference type="PROSITE" id="PS50072"/>
    </source>
</evidence>
<gene>
    <name evidence="7" type="ORF">CcCBS67573_g01426</name>
</gene>
<evidence type="ECO:0000256" key="3">
    <source>
        <dbReference type="ARBA" id="ARBA00023110"/>
    </source>
</evidence>
<evidence type="ECO:0000256" key="4">
    <source>
        <dbReference type="ARBA" id="ARBA00023235"/>
    </source>
</evidence>
<comment type="similarity">
    <text evidence="5">Belongs to the cyclophilin-type PPIase family.</text>
</comment>
<feature type="domain" description="PPIase cyclophilin-type" evidence="6">
    <location>
        <begin position="102"/>
        <end position="260"/>
    </location>
</feature>
<comment type="caution">
    <text evidence="7">The sequence shown here is derived from an EMBL/GenBank/DDBJ whole genome shotgun (WGS) entry which is preliminary data.</text>
</comment>
<dbReference type="OrthoDB" id="193499at2759"/>
<dbReference type="PANTHER" id="PTHR11071">
    <property type="entry name" value="PEPTIDYL-PROLYL CIS-TRANS ISOMERASE"/>
    <property type="match status" value="1"/>
</dbReference>
<evidence type="ECO:0000256" key="1">
    <source>
        <dbReference type="ARBA" id="ARBA00000971"/>
    </source>
</evidence>
<dbReference type="GO" id="GO:0005788">
    <property type="term" value="C:endoplasmic reticulum lumen"/>
    <property type="evidence" value="ECO:0007669"/>
    <property type="project" value="UniProtKB-SubCell"/>
</dbReference>
<dbReference type="Gene3D" id="2.40.100.10">
    <property type="entry name" value="Cyclophilin-like"/>
    <property type="match status" value="1"/>
</dbReference>
<dbReference type="PROSITE" id="PS00170">
    <property type="entry name" value="CSA_PPIASE_1"/>
    <property type="match status" value="1"/>
</dbReference>
<accession>A0A507FM28</accession>
<protein>
    <recommendedName>
        <fullName evidence="5">Peptidyl-prolyl cis-trans isomerase</fullName>
        <shortName evidence="5">PPIase</shortName>
        <ecNumber evidence="5">5.2.1.8</ecNumber>
    </recommendedName>
</protein>
<evidence type="ECO:0000313" key="8">
    <source>
        <dbReference type="Proteomes" id="UP000320333"/>
    </source>
</evidence>
<dbReference type="Pfam" id="PF00160">
    <property type="entry name" value="Pro_isomerase"/>
    <property type="match status" value="1"/>
</dbReference>
<organism evidence="7 8">
    <name type="scientific">Chytriomyces confervae</name>
    <dbReference type="NCBI Taxonomy" id="246404"/>
    <lineage>
        <taxon>Eukaryota</taxon>
        <taxon>Fungi</taxon>
        <taxon>Fungi incertae sedis</taxon>
        <taxon>Chytridiomycota</taxon>
        <taxon>Chytridiomycota incertae sedis</taxon>
        <taxon>Chytridiomycetes</taxon>
        <taxon>Chytridiales</taxon>
        <taxon>Chytriomycetaceae</taxon>
        <taxon>Chytriomyces</taxon>
    </lineage>
</organism>
<dbReference type="EC" id="5.2.1.8" evidence="5"/>
<keyword evidence="4 5" id="KW-0413">Isomerase</keyword>
<reference evidence="7 8" key="1">
    <citation type="journal article" date="2019" name="Sci. Rep.">
        <title>Comparative genomics of chytrid fungi reveal insights into the obligate biotrophic and pathogenic lifestyle of Synchytrium endobioticum.</title>
        <authorList>
            <person name="van de Vossenberg B.T.L.H."/>
            <person name="Warris S."/>
            <person name="Nguyen H.D.T."/>
            <person name="van Gent-Pelzer M.P.E."/>
            <person name="Joly D.L."/>
            <person name="van de Geest H.C."/>
            <person name="Bonants P.J.M."/>
            <person name="Smith D.S."/>
            <person name="Levesque C.A."/>
            <person name="van der Lee T.A.J."/>
        </authorList>
    </citation>
    <scope>NUCLEOTIDE SEQUENCE [LARGE SCALE GENOMIC DNA]</scope>
    <source>
        <strain evidence="7 8">CBS 675.73</strain>
    </source>
</reference>
<dbReference type="GO" id="GO:0016018">
    <property type="term" value="F:cyclosporin A binding"/>
    <property type="evidence" value="ECO:0007669"/>
    <property type="project" value="TreeGrafter"/>
</dbReference>
<dbReference type="Proteomes" id="UP000320333">
    <property type="component" value="Unassembled WGS sequence"/>
</dbReference>
<dbReference type="AlphaFoldDB" id="A0A507FM28"/>